<keyword evidence="2" id="KW-0488">Methylation</keyword>
<dbReference type="AlphaFoldDB" id="A0AB36FSG8"/>
<dbReference type="Pfam" id="PF07963">
    <property type="entry name" value="N_methyl"/>
    <property type="match status" value="1"/>
</dbReference>
<dbReference type="InterPro" id="IPR001082">
    <property type="entry name" value="Pilin"/>
</dbReference>
<dbReference type="PROSITE" id="PS00409">
    <property type="entry name" value="PROKAR_NTER_METHYL"/>
    <property type="match status" value="1"/>
</dbReference>
<dbReference type="GO" id="GO:0007155">
    <property type="term" value="P:cell adhesion"/>
    <property type="evidence" value="ECO:0007669"/>
    <property type="project" value="InterPro"/>
</dbReference>
<dbReference type="EMBL" id="MIPY01000020">
    <property type="protein sequence ID" value="OES30552.1"/>
    <property type="molecule type" value="Genomic_DNA"/>
</dbReference>
<dbReference type="PANTHER" id="PTHR30093:SF34">
    <property type="entry name" value="PREPILIN PEPTIDASE-DEPENDENT PROTEIN D"/>
    <property type="match status" value="1"/>
</dbReference>
<dbReference type="Pfam" id="PF00114">
    <property type="entry name" value="Pilin"/>
    <property type="match status" value="1"/>
</dbReference>
<comment type="caution">
    <text evidence="5">The sequence shown here is derived from an EMBL/GenBank/DDBJ whole genome shotgun (WGS) entry which is preliminary data.</text>
</comment>
<comment type="similarity">
    <text evidence="1 3">Belongs to the N-Me-Phe pilin family.</text>
</comment>
<dbReference type="InterPro" id="IPR012902">
    <property type="entry name" value="N_methyl_site"/>
</dbReference>
<keyword evidence="6" id="KW-1185">Reference proteome</keyword>
<dbReference type="PANTHER" id="PTHR30093">
    <property type="entry name" value="GENERAL SECRETION PATHWAY PROTEIN G"/>
    <property type="match status" value="1"/>
</dbReference>
<evidence type="ECO:0000256" key="2">
    <source>
        <dbReference type="ARBA" id="ARBA00022481"/>
    </source>
</evidence>
<evidence type="ECO:0000313" key="6">
    <source>
        <dbReference type="Proteomes" id="UP000095392"/>
    </source>
</evidence>
<dbReference type="NCBIfam" id="TIGR02532">
    <property type="entry name" value="IV_pilin_GFxxxE"/>
    <property type="match status" value="1"/>
</dbReference>
<dbReference type="Gene3D" id="3.30.700.10">
    <property type="entry name" value="Glycoprotein, Type 4 Pilin"/>
    <property type="match status" value="1"/>
</dbReference>
<evidence type="ECO:0000313" key="5">
    <source>
        <dbReference type="EMBL" id="OES30552.1"/>
    </source>
</evidence>
<keyword evidence="3" id="KW-0281">Fimbrium</keyword>
<organism evidence="5 6">
    <name type="scientific">Alteromonas macleodii</name>
    <name type="common">Pseudoalteromonas macleodii</name>
    <dbReference type="NCBI Taxonomy" id="28108"/>
    <lineage>
        <taxon>Bacteria</taxon>
        <taxon>Pseudomonadati</taxon>
        <taxon>Pseudomonadota</taxon>
        <taxon>Gammaproteobacteria</taxon>
        <taxon>Alteromonadales</taxon>
        <taxon>Alteromonadaceae</taxon>
        <taxon>Alteromonas/Salinimonas group</taxon>
        <taxon>Alteromonas</taxon>
    </lineage>
</organism>
<protein>
    <submittedName>
        <fullName evidence="5">Prepilin-type N-terminal cleavage/methylation domain protein</fullName>
    </submittedName>
</protein>
<feature type="transmembrane region" description="Helical" evidence="4">
    <location>
        <begin position="12"/>
        <end position="34"/>
    </location>
</feature>
<keyword evidence="4" id="KW-1133">Transmembrane helix</keyword>
<proteinExistence type="inferred from homology"/>
<evidence type="ECO:0000256" key="3">
    <source>
        <dbReference type="RuleBase" id="RU000389"/>
    </source>
</evidence>
<reference evidence="5 6" key="1">
    <citation type="submission" date="2016-09" db="EMBL/GenBank/DDBJ databases">
        <title>Draft Genome Sequence of four Alteromonas macleodii strains isolated from copper coupons and grown long-term at elevated copper levels.</title>
        <authorList>
            <person name="Cusick K."/>
            <person name="Dale J."/>
            <person name="Little B."/>
            <person name="Biffinger J."/>
        </authorList>
    </citation>
    <scope>NUCLEOTIDE SEQUENCE [LARGE SCALE GENOMIC DNA]</scope>
    <source>
        <strain evidence="5 6">KCP01</strain>
    </source>
</reference>
<evidence type="ECO:0000256" key="4">
    <source>
        <dbReference type="SAM" id="Phobius"/>
    </source>
</evidence>
<dbReference type="SUPFAM" id="SSF54523">
    <property type="entry name" value="Pili subunits"/>
    <property type="match status" value="1"/>
</dbReference>
<keyword evidence="4" id="KW-0472">Membrane</keyword>
<evidence type="ECO:0000256" key="1">
    <source>
        <dbReference type="ARBA" id="ARBA00005233"/>
    </source>
</evidence>
<keyword evidence="4" id="KW-0812">Transmembrane</keyword>
<dbReference type="InterPro" id="IPR045584">
    <property type="entry name" value="Pilin-like"/>
</dbReference>
<dbReference type="GO" id="GO:0043107">
    <property type="term" value="P:type IV pilus-dependent motility"/>
    <property type="evidence" value="ECO:0007669"/>
    <property type="project" value="TreeGrafter"/>
</dbReference>
<name>A0AB36FSG8_ALTMA</name>
<sequence length="146" mass="14978">MNMNTKNQKGFTLIELMIVVAIIGILAAIALPAYQNYTQKARFTEVSNATAAAKTAIEVCYASTADLTQCTSGNNGVPATTTAADATATTPAIVGVNTGTAGTITATAYPDMNIQGGTGDGTYTLTATEETGRLLWTVSCDPADLC</sequence>
<gene>
    <name evidence="5" type="ORF">BFV95_3053</name>
</gene>
<dbReference type="GO" id="GO:0044096">
    <property type="term" value="C:type IV pilus"/>
    <property type="evidence" value="ECO:0007669"/>
    <property type="project" value="TreeGrafter"/>
</dbReference>
<dbReference type="Proteomes" id="UP000095392">
    <property type="component" value="Unassembled WGS sequence"/>
</dbReference>
<accession>A0AB36FSG8</accession>